<dbReference type="RefSeq" id="WP_146881990.1">
    <property type="nucleotide sequence ID" value="NZ_BJXB01000002.1"/>
</dbReference>
<dbReference type="EMBL" id="BJXB01000002">
    <property type="protein sequence ID" value="GEM44840.1"/>
    <property type="molecule type" value="Genomic_DNA"/>
</dbReference>
<evidence type="ECO:0000313" key="2">
    <source>
        <dbReference type="Proteomes" id="UP000321306"/>
    </source>
</evidence>
<accession>A0A511MWA9</accession>
<name>A0A511MWA9_DEIC1</name>
<comment type="caution">
    <text evidence="1">The sequence shown here is derived from an EMBL/GenBank/DDBJ whole genome shotgun (WGS) entry which is preliminary data.</text>
</comment>
<sequence>MTLQMQHQPETRPSFRSSVGVQETAGLSLEHLLVILLLLVWAPVKWSVHQSSPTLHPKVGHALPIHLTYTLPQQSLWAILQQQHEGQDDELLTVGAWQPALSFLQVLQQKPFVPDPALFDEKSHPLQLYQKQQLDAP</sequence>
<evidence type="ECO:0000313" key="1">
    <source>
        <dbReference type="EMBL" id="GEM44840.1"/>
    </source>
</evidence>
<organism evidence="1 2">
    <name type="scientific">Deinococcus cellulosilyticus (strain DSM 18568 / NBRC 106333 / KACC 11606 / 5516J-15)</name>
    <dbReference type="NCBI Taxonomy" id="1223518"/>
    <lineage>
        <taxon>Bacteria</taxon>
        <taxon>Thermotogati</taxon>
        <taxon>Deinococcota</taxon>
        <taxon>Deinococci</taxon>
        <taxon>Deinococcales</taxon>
        <taxon>Deinococcaceae</taxon>
        <taxon>Deinococcus</taxon>
    </lineage>
</organism>
<gene>
    <name evidence="1" type="ORF">DC3_04750</name>
</gene>
<proteinExistence type="predicted"/>
<dbReference type="AlphaFoldDB" id="A0A511MWA9"/>
<protein>
    <submittedName>
        <fullName evidence="1">Uncharacterized protein</fullName>
    </submittedName>
</protein>
<keyword evidence="2" id="KW-1185">Reference proteome</keyword>
<dbReference type="OrthoDB" id="9981308at2"/>
<dbReference type="Proteomes" id="UP000321306">
    <property type="component" value="Unassembled WGS sequence"/>
</dbReference>
<reference evidence="1 2" key="1">
    <citation type="submission" date="2019-07" db="EMBL/GenBank/DDBJ databases">
        <title>Whole genome shotgun sequence of Deinococcus cellulosilyticus NBRC 106333.</title>
        <authorList>
            <person name="Hosoyama A."/>
            <person name="Uohara A."/>
            <person name="Ohji S."/>
            <person name="Ichikawa N."/>
        </authorList>
    </citation>
    <scope>NUCLEOTIDE SEQUENCE [LARGE SCALE GENOMIC DNA]</scope>
    <source>
        <strain evidence="1 2">NBRC 106333</strain>
    </source>
</reference>